<gene>
    <name evidence="1" type="ORF">J5474_22290</name>
</gene>
<proteinExistence type="predicted"/>
<protein>
    <submittedName>
        <fullName evidence="1">ParA family protein</fullName>
    </submittedName>
</protein>
<dbReference type="InterPro" id="IPR050678">
    <property type="entry name" value="DNA_Partitioning_ATPase"/>
</dbReference>
<evidence type="ECO:0000313" key="1">
    <source>
        <dbReference type="EMBL" id="MBP0485197.1"/>
    </source>
</evidence>
<evidence type="ECO:0000313" key="2">
    <source>
        <dbReference type="Proteomes" id="UP000675940"/>
    </source>
</evidence>
<comment type="caution">
    <text evidence="1">The sequence shown here is derived from an EMBL/GenBank/DDBJ whole genome shotgun (WGS) entry which is preliminary data.</text>
</comment>
<dbReference type="Proteomes" id="UP000675940">
    <property type="component" value="Unassembled WGS sequence"/>
</dbReference>
<reference evidence="1" key="1">
    <citation type="submission" date="2021-03" db="EMBL/GenBank/DDBJ databases">
        <title>Sagittula salina sp. nov. strain M10.9X isolated from the marine waste.</title>
        <authorList>
            <person name="Satari L."/>
            <person name="Molina-Menor E."/>
            <person name="Vidal-Verdu A."/>
            <person name="Pascual J."/>
            <person name="Pereto J."/>
            <person name="Porcar M."/>
        </authorList>
    </citation>
    <scope>NUCLEOTIDE SEQUENCE</scope>
    <source>
        <strain evidence="1">M10.9X</strain>
    </source>
</reference>
<dbReference type="CDD" id="cd02042">
    <property type="entry name" value="ParAB_family"/>
    <property type="match status" value="1"/>
</dbReference>
<sequence length="234" mass="25400">MPVIAFANSKGGSGKTTSALLLAQALAAHRPTTLIDADPRHPITTWAEKPGKPEALTVVTNASEKTILDEIEEAAARDPFVIIDLEGTASRLMSYAISQSDLVVVPMKEQQQDALAALDVIQEIHRDMKATRRRIPYAVLLTQSRAAVKSRTARHIAAQFRDNTHIDCFTTEIHERDAFAAMFSMGGAVADMSPELVNGLDKALENVEAFRAEVIGKLRAIRDGQETDQAGRAA</sequence>
<dbReference type="SUPFAM" id="SSF52540">
    <property type="entry name" value="P-loop containing nucleoside triphosphate hydrolases"/>
    <property type="match status" value="1"/>
</dbReference>
<dbReference type="PANTHER" id="PTHR13696">
    <property type="entry name" value="P-LOOP CONTAINING NUCLEOSIDE TRIPHOSPHATE HYDROLASE"/>
    <property type="match status" value="1"/>
</dbReference>
<keyword evidence="2" id="KW-1185">Reference proteome</keyword>
<dbReference type="Pfam" id="PF07015">
    <property type="entry name" value="VirC1"/>
    <property type="match status" value="1"/>
</dbReference>
<dbReference type="InterPro" id="IPR027417">
    <property type="entry name" value="P-loop_NTPase"/>
</dbReference>
<dbReference type="Gene3D" id="3.40.50.300">
    <property type="entry name" value="P-loop containing nucleotide triphosphate hydrolases"/>
    <property type="match status" value="1"/>
</dbReference>
<accession>A0A940MUB0</accession>
<organism evidence="1 2">
    <name type="scientific">Sagittula salina</name>
    <dbReference type="NCBI Taxonomy" id="2820268"/>
    <lineage>
        <taxon>Bacteria</taxon>
        <taxon>Pseudomonadati</taxon>
        <taxon>Pseudomonadota</taxon>
        <taxon>Alphaproteobacteria</taxon>
        <taxon>Rhodobacterales</taxon>
        <taxon>Roseobacteraceae</taxon>
        <taxon>Sagittula</taxon>
    </lineage>
</organism>
<dbReference type="PANTHER" id="PTHR13696:SF96">
    <property type="entry name" value="COBQ_COBB_MIND_PARA NUCLEOTIDE BINDING DOMAIN-CONTAINING PROTEIN"/>
    <property type="match status" value="1"/>
</dbReference>
<dbReference type="PIRSF" id="PIRSF009320">
    <property type="entry name" value="Nuc_binding_HP_1000"/>
    <property type="match status" value="1"/>
</dbReference>
<dbReference type="AlphaFoldDB" id="A0A940MUB0"/>
<name>A0A940MUB0_9RHOB</name>
<dbReference type="InterPro" id="IPR009744">
    <property type="entry name" value="VirC1"/>
</dbReference>
<dbReference type="EMBL" id="JAGISH010000029">
    <property type="protein sequence ID" value="MBP0485197.1"/>
    <property type="molecule type" value="Genomic_DNA"/>
</dbReference>
<dbReference type="RefSeq" id="WP_209364199.1">
    <property type="nucleotide sequence ID" value="NZ_JAGISH010000029.1"/>
</dbReference>